<dbReference type="EMBL" id="JACSQY010000007">
    <property type="protein sequence ID" value="MBD7908727.1"/>
    <property type="molecule type" value="Genomic_DNA"/>
</dbReference>
<dbReference type="InterPro" id="IPR004089">
    <property type="entry name" value="MCPsignal_dom"/>
</dbReference>
<feature type="domain" description="HAMP" evidence="10">
    <location>
        <begin position="342"/>
        <end position="396"/>
    </location>
</feature>
<dbReference type="SMART" id="SM00283">
    <property type="entry name" value="MA"/>
    <property type="match status" value="1"/>
</dbReference>
<feature type="transmembrane region" description="Helical" evidence="8">
    <location>
        <begin position="7"/>
        <end position="28"/>
    </location>
</feature>
<evidence type="ECO:0000256" key="8">
    <source>
        <dbReference type="SAM" id="Phobius"/>
    </source>
</evidence>
<feature type="coiled-coil region" evidence="7">
    <location>
        <begin position="486"/>
        <end position="520"/>
    </location>
</feature>
<reference evidence="11 12" key="1">
    <citation type="submission" date="2020-08" db="EMBL/GenBank/DDBJ databases">
        <title>A Genomic Blueprint of the Chicken Gut Microbiome.</title>
        <authorList>
            <person name="Gilroy R."/>
            <person name="Ravi A."/>
            <person name="Getino M."/>
            <person name="Pursley I."/>
            <person name="Horton D.L."/>
            <person name="Alikhan N.-F."/>
            <person name="Baker D."/>
            <person name="Gharbi K."/>
            <person name="Hall N."/>
            <person name="Watson M."/>
            <person name="Adriaenssens E.M."/>
            <person name="Foster-Nyarko E."/>
            <person name="Jarju S."/>
            <person name="Secka A."/>
            <person name="Antonio M."/>
            <person name="Oren A."/>
            <person name="Chaudhuri R."/>
            <person name="La Ragione R.M."/>
            <person name="Hildebrand F."/>
            <person name="Pallen M.J."/>
        </authorList>
    </citation>
    <scope>NUCLEOTIDE SEQUENCE [LARGE SCALE GENOMIC DNA]</scope>
    <source>
        <strain evidence="11 12">Sa3CUA8</strain>
    </source>
</reference>
<gene>
    <name evidence="11" type="ORF">H9659_10335</name>
</gene>
<evidence type="ECO:0000256" key="7">
    <source>
        <dbReference type="SAM" id="Coils"/>
    </source>
</evidence>
<sequence length="706" mass="77077">MKKSKSVVFKLSSLIIGVFLLLFVIYALGTMVYTHSITVTNAEKFAETDTERVALELSEQFKQTDESLNTTKRVLEVMNSNSKLAAADVLSVLRENLEGNPNAVSINAIFEKGVLSTEGLSEADKKLMDSEGRFIPFFLKVDGNVKLQAAVGYENPGEGDWYLKPKADKKSLFQEPITYEVNGENKSYTSLTVPLFAKNGDFAGVISANMSLDFLGELTKEIAPEGGYASVISDDGVLIQNSLKEQLNNSNMKDAIDWQPVKDKLTNGKTDSLYVNSKAYNEEAFNVFAPITLAGFDQTWSVQTVLPETVIVAPFTRILVFTLIAAAVMVVLMGLITAFFVYRQINPLSRVQKSMETAASGNLTDQVDVSKLKQDEIGSVATSYNHMLNQTNQALVEVLSASSRLTESSARVNHAFEEIVASSQEVSVATEEIAQGASRQSEDTEETSHRMGDLADQITTISALSENMDGLSRQTVESTHNGLAEVDRLREQNEMANRMNEQVERQMTALTDKISGINQVITSIQDITAQTNLLALNASIEAARAGEHGKGFAVVAEEVRKLAEQSSSETGTIQQTVQEILDQSKATVDVIAQNTKSMKTQSESVASTEKSFVLNAKLTDEMNKSIAELSANLSEMISHKDQAILAIQSVSAVSEETAASAEQVSASSIAQQQELERVADSVQQMTRIASELQQVVERFELAKEQL</sequence>
<keyword evidence="3 8" id="KW-0472">Membrane</keyword>
<dbReference type="PANTHER" id="PTHR32089:SF112">
    <property type="entry name" value="LYSOZYME-LIKE PROTEIN-RELATED"/>
    <property type="match status" value="1"/>
</dbReference>
<organism evidence="11 12">
    <name type="scientific">Sporosarcina gallistercoris</name>
    <dbReference type="NCBI Taxonomy" id="2762245"/>
    <lineage>
        <taxon>Bacteria</taxon>
        <taxon>Bacillati</taxon>
        <taxon>Bacillota</taxon>
        <taxon>Bacilli</taxon>
        <taxon>Bacillales</taxon>
        <taxon>Caryophanaceae</taxon>
        <taxon>Sporosarcina</taxon>
    </lineage>
</organism>
<keyword evidence="7" id="KW-0175">Coiled coil</keyword>
<accession>A0ABR8PKM5</accession>
<evidence type="ECO:0000259" key="9">
    <source>
        <dbReference type="PROSITE" id="PS50111"/>
    </source>
</evidence>
<protein>
    <submittedName>
        <fullName evidence="11">Methyl-accepting chemotaxis protein</fullName>
    </submittedName>
</protein>
<feature type="domain" description="Methyl-accepting transducer" evidence="9">
    <location>
        <begin position="415"/>
        <end position="665"/>
    </location>
</feature>
<dbReference type="Gene3D" id="6.10.340.10">
    <property type="match status" value="1"/>
</dbReference>
<dbReference type="PROSITE" id="PS50885">
    <property type="entry name" value="HAMP"/>
    <property type="match status" value="1"/>
</dbReference>
<evidence type="ECO:0000256" key="2">
    <source>
        <dbReference type="ARBA" id="ARBA00022475"/>
    </source>
</evidence>
<proteinExistence type="inferred from homology"/>
<dbReference type="SUPFAM" id="SSF58104">
    <property type="entry name" value="Methyl-accepting chemotaxis protein (MCP) signaling domain"/>
    <property type="match status" value="1"/>
</dbReference>
<dbReference type="InterPro" id="IPR003660">
    <property type="entry name" value="HAMP_dom"/>
</dbReference>
<dbReference type="Pfam" id="PF00672">
    <property type="entry name" value="HAMP"/>
    <property type="match status" value="1"/>
</dbReference>
<evidence type="ECO:0000256" key="3">
    <source>
        <dbReference type="ARBA" id="ARBA00023136"/>
    </source>
</evidence>
<dbReference type="Gene3D" id="3.30.450.20">
    <property type="entry name" value="PAS domain"/>
    <property type="match status" value="2"/>
</dbReference>
<name>A0ABR8PKM5_9BACL</name>
<dbReference type="Proteomes" id="UP000659496">
    <property type="component" value="Unassembled WGS sequence"/>
</dbReference>
<keyword evidence="8" id="KW-0812">Transmembrane</keyword>
<evidence type="ECO:0000256" key="6">
    <source>
        <dbReference type="PROSITE-ProRule" id="PRU00284"/>
    </source>
</evidence>
<feature type="transmembrane region" description="Helical" evidence="8">
    <location>
        <begin position="318"/>
        <end position="342"/>
    </location>
</feature>
<keyword evidence="4 6" id="KW-0807">Transducer</keyword>
<dbReference type="CDD" id="cd12913">
    <property type="entry name" value="PDC1_MCP_like"/>
    <property type="match status" value="1"/>
</dbReference>
<evidence type="ECO:0000256" key="1">
    <source>
        <dbReference type="ARBA" id="ARBA00004236"/>
    </source>
</evidence>
<comment type="caution">
    <text evidence="11">The sequence shown here is derived from an EMBL/GenBank/DDBJ whole genome shotgun (WGS) entry which is preliminary data.</text>
</comment>
<dbReference type="RefSeq" id="WP_191690166.1">
    <property type="nucleotide sequence ID" value="NZ_JACSQY010000007.1"/>
</dbReference>
<keyword evidence="2" id="KW-1003">Cell membrane</keyword>
<keyword evidence="8" id="KW-1133">Transmembrane helix</keyword>
<evidence type="ECO:0000256" key="4">
    <source>
        <dbReference type="ARBA" id="ARBA00023224"/>
    </source>
</evidence>
<keyword evidence="12" id="KW-1185">Reference proteome</keyword>
<comment type="subcellular location">
    <subcellularLocation>
        <location evidence="1">Cell membrane</location>
    </subcellularLocation>
</comment>
<evidence type="ECO:0000256" key="5">
    <source>
        <dbReference type="ARBA" id="ARBA00029447"/>
    </source>
</evidence>
<dbReference type="PANTHER" id="PTHR32089">
    <property type="entry name" value="METHYL-ACCEPTING CHEMOTAXIS PROTEIN MCPB"/>
    <property type="match status" value="1"/>
</dbReference>
<dbReference type="Pfam" id="PF22673">
    <property type="entry name" value="MCP-like_PDC_1"/>
    <property type="match status" value="1"/>
</dbReference>
<dbReference type="PROSITE" id="PS50111">
    <property type="entry name" value="CHEMOTAXIS_TRANSDUC_2"/>
    <property type="match status" value="1"/>
</dbReference>
<evidence type="ECO:0000313" key="11">
    <source>
        <dbReference type="EMBL" id="MBD7908727.1"/>
    </source>
</evidence>
<comment type="similarity">
    <text evidence="5">Belongs to the methyl-accepting chemotaxis (MCP) protein family.</text>
</comment>
<dbReference type="CDD" id="cd06225">
    <property type="entry name" value="HAMP"/>
    <property type="match status" value="1"/>
</dbReference>
<dbReference type="SMART" id="SM00304">
    <property type="entry name" value="HAMP"/>
    <property type="match status" value="1"/>
</dbReference>
<dbReference type="Gene3D" id="1.10.287.950">
    <property type="entry name" value="Methyl-accepting chemotaxis protein"/>
    <property type="match status" value="1"/>
</dbReference>
<dbReference type="Pfam" id="PF00015">
    <property type="entry name" value="MCPsignal"/>
    <property type="match status" value="1"/>
</dbReference>
<evidence type="ECO:0000259" key="10">
    <source>
        <dbReference type="PROSITE" id="PS50885"/>
    </source>
</evidence>
<evidence type="ECO:0000313" key="12">
    <source>
        <dbReference type="Proteomes" id="UP000659496"/>
    </source>
</evidence>